<dbReference type="GO" id="GO:0030427">
    <property type="term" value="C:site of polarized growth"/>
    <property type="evidence" value="ECO:0007669"/>
    <property type="project" value="UniProtKB-ARBA"/>
</dbReference>
<dbReference type="PROSITE" id="PS50002">
    <property type="entry name" value="SH3"/>
    <property type="match status" value="2"/>
</dbReference>
<accession>A0A9P6FJP0</accession>
<dbReference type="InterPro" id="IPR001452">
    <property type="entry name" value="SH3_domain"/>
</dbReference>
<dbReference type="InterPro" id="IPR036028">
    <property type="entry name" value="SH3-like_dom_sf"/>
</dbReference>
<dbReference type="AlphaFoldDB" id="A0A9P6FJP0"/>
<dbReference type="InterPro" id="IPR035549">
    <property type="entry name" value="Bem1/Scd2_SH3_2"/>
</dbReference>
<dbReference type="InterPro" id="IPR050384">
    <property type="entry name" value="Endophilin_SH3RF"/>
</dbReference>
<reference evidence="6" key="1">
    <citation type="journal article" date="2020" name="Fungal Divers.">
        <title>Resolving the Mortierellaceae phylogeny through synthesis of multi-gene phylogenetics and phylogenomics.</title>
        <authorList>
            <person name="Vandepol N."/>
            <person name="Liber J."/>
            <person name="Desiro A."/>
            <person name="Na H."/>
            <person name="Kennedy M."/>
            <person name="Barry K."/>
            <person name="Grigoriev I.V."/>
            <person name="Miller A.N."/>
            <person name="O'Donnell K."/>
            <person name="Stajich J.E."/>
            <person name="Bonito G."/>
        </authorList>
    </citation>
    <scope>NUCLEOTIDE SEQUENCE</scope>
    <source>
        <strain evidence="6">KOD1015</strain>
    </source>
</reference>
<protein>
    <submittedName>
        <fullName evidence="6">Bud emergence protein 1</fullName>
    </submittedName>
</protein>
<dbReference type="SUPFAM" id="SSF50044">
    <property type="entry name" value="SH3-domain"/>
    <property type="match status" value="2"/>
</dbReference>
<organism evidence="6 7">
    <name type="scientific">Lunasporangiospora selenospora</name>
    <dbReference type="NCBI Taxonomy" id="979761"/>
    <lineage>
        <taxon>Eukaryota</taxon>
        <taxon>Fungi</taxon>
        <taxon>Fungi incertae sedis</taxon>
        <taxon>Mucoromycota</taxon>
        <taxon>Mortierellomycotina</taxon>
        <taxon>Mortierellomycetes</taxon>
        <taxon>Mortierellales</taxon>
        <taxon>Mortierellaceae</taxon>
        <taxon>Lunasporangiospora</taxon>
    </lineage>
</organism>
<dbReference type="GO" id="GO:1902494">
    <property type="term" value="C:catalytic complex"/>
    <property type="evidence" value="ECO:0007669"/>
    <property type="project" value="UniProtKB-ARBA"/>
</dbReference>
<dbReference type="PANTHER" id="PTHR14167">
    <property type="entry name" value="SH3 DOMAIN-CONTAINING"/>
    <property type="match status" value="1"/>
</dbReference>
<keyword evidence="2" id="KW-0677">Repeat</keyword>
<evidence type="ECO:0000313" key="7">
    <source>
        <dbReference type="Proteomes" id="UP000780801"/>
    </source>
</evidence>
<feature type="region of interest" description="Disordered" evidence="4">
    <location>
        <begin position="72"/>
        <end position="136"/>
    </location>
</feature>
<feature type="non-terminal residue" evidence="6">
    <location>
        <position position="352"/>
    </location>
</feature>
<dbReference type="OrthoDB" id="548867at2759"/>
<dbReference type="FunFam" id="2.30.30.40:FF:000093">
    <property type="entry name" value="Protein kinase activator Bem1"/>
    <property type="match status" value="1"/>
</dbReference>
<keyword evidence="1 3" id="KW-0728">SH3 domain</keyword>
<dbReference type="InterPro" id="IPR035548">
    <property type="entry name" value="Bem1/Scd2_SH3_1"/>
</dbReference>
<feature type="compositionally biased region" description="Basic and acidic residues" evidence="4">
    <location>
        <begin position="332"/>
        <end position="342"/>
    </location>
</feature>
<feature type="region of interest" description="Disordered" evidence="4">
    <location>
        <begin position="251"/>
        <end position="352"/>
    </location>
</feature>
<proteinExistence type="predicted"/>
<feature type="domain" description="SH3" evidence="5">
    <location>
        <begin position="10"/>
        <end position="72"/>
    </location>
</feature>
<dbReference type="Gene3D" id="2.30.30.40">
    <property type="entry name" value="SH3 Domains"/>
    <property type="match status" value="2"/>
</dbReference>
<evidence type="ECO:0000259" key="5">
    <source>
        <dbReference type="PROSITE" id="PS50002"/>
    </source>
</evidence>
<feature type="compositionally biased region" description="Basic residues" evidence="4">
    <location>
        <begin position="75"/>
        <end position="97"/>
    </location>
</feature>
<comment type="caution">
    <text evidence="6">The sequence shown here is derived from an EMBL/GenBank/DDBJ whole genome shotgun (WGS) entry which is preliminary data.</text>
</comment>
<name>A0A9P6FJP0_9FUNG</name>
<dbReference type="EMBL" id="JAABOA010006450">
    <property type="protein sequence ID" value="KAF9561032.1"/>
    <property type="molecule type" value="Genomic_DNA"/>
</dbReference>
<dbReference type="CDD" id="cd11878">
    <property type="entry name" value="SH3_Bem1p_1"/>
    <property type="match status" value="1"/>
</dbReference>
<gene>
    <name evidence="6" type="primary">BEM1_3</name>
    <name evidence="6" type="ORF">BGW38_009023</name>
</gene>
<evidence type="ECO:0000313" key="6">
    <source>
        <dbReference type="EMBL" id="KAF9561032.1"/>
    </source>
</evidence>
<sequence length="352" mass="39947">MTKNEQVLSPPRRVIRALYSHTAHQPEELSFSQGDFFHVVGNEEDKDWYEATNPVTGQRGYVPVTFFQVVDKTSSSKHSHSHSHSSHHSHSSRHQQKQRSSNQSLEDSGIDSGSYTDSASPQYSNRSPIGSHSSVHSASLPKCPPLYGVVLYDFAAERPDELESKSNDAILVIAQSNPEWYVAKPIGRLGGPGLIPVSYIEIRDMVTGKAIDVAKYLRETGTAIPRVEEWKKQTMEYKANSIPLGRIDANEAPQHQYPPQQQHPSHQIHPQHQQHQQQQHHHHQQQQQQHATARRQHQSMPQPQPQHHHPKTASHQHPDHHGGHHGPTLQDLKNKVSRDMRSQRNPSQDLRV</sequence>
<dbReference type="GO" id="GO:0060090">
    <property type="term" value="F:molecular adaptor activity"/>
    <property type="evidence" value="ECO:0007669"/>
    <property type="project" value="UniProtKB-ARBA"/>
</dbReference>
<evidence type="ECO:0000256" key="2">
    <source>
        <dbReference type="ARBA" id="ARBA00022737"/>
    </source>
</evidence>
<dbReference type="GO" id="GO:0005938">
    <property type="term" value="C:cell cortex"/>
    <property type="evidence" value="ECO:0007669"/>
    <property type="project" value="UniProtKB-ARBA"/>
</dbReference>
<evidence type="ECO:0000256" key="3">
    <source>
        <dbReference type="PROSITE-ProRule" id="PRU00192"/>
    </source>
</evidence>
<feature type="compositionally biased region" description="Polar residues" evidence="4">
    <location>
        <begin position="111"/>
        <end position="136"/>
    </location>
</feature>
<evidence type="ECO:0000256" key="4">
    <source>
        <dbReference type="SAM" id="MobiDB-lite"/>
    </source>
</evidence>
<feature type="compositionally biased region" description="Low complexity" evidence="4">
    <location>
        <begin position="253"/>
        <end position="277"/>
    </location>
</feature>
<feature type="compositionally biased region" description="Polar residues" evidence="4">
    <location>
        <begin position="343"/>
        <end position="352"/>
    </location>
</feature>
<feature type="domain" description="SH3" evidence="5">
    <location>
        <begin position="143"/>
        <end position="205"/>
    </location>
</feature>
<dbReference type="CDD" id="cd11879">
    <property type="entry name" value="SH3_Bem1p_2"/>
    <property type="match status" value="1"/>
</dbReference>
<dbReference type="SMART" id="SM00326">
    <property type="entry name" value="SH3"/>
    <property type="match status" value="2"/>
</dbReference>
<dbReference type="Proteomes" id="UP000780801">
    <property type="component" value="Unassembled WGS sequence"/>
</dbReference>
<evidence type="ECO:0000256" key="1">
    <source>
        <dbReference type="ARBA" id="ARBA00022443"/>
    </source>
</evidence>
<keyword evidence="7" id="KW-1185">Reference proteome</keyword>
<dbReference type="Pfam" id="PF00018">
    <property type="entry name" value="SH3_1"/>
    <property type="match status" value="2"/>
</dbReference>